<gene>
    <name evidence="6" type="primary">map</name>
    <name evidence="9" type="ORF">A3C87_00175</name>
</gene>
<protein>
    <recommendedName>
        <fullName evidence="6 7">Methionine aminopeptidase</fullName>
        <shortName evidence="6">MAP</shortName>
        <shortName evidence="6">MetAP</shortName>
        <ecNumber evidence="6 7">3.4.11.18</ecNumber>
    </recommendedName>
    <alternativeName>
        <fullName evidence="6">Peptidase M</fullName>
    </alternativeName>
</protein>
<comment type="subunit">
    <text evidence="6">Monomer.</text>
</comment>
<dbReference type="InterPro" id="IPR036005">
    <property type="entry name" value="Creatinase/aminopeptidase-like"/>
</dbReference>
<dbReference type="InterPro" id="IPR002467">
    <property type="entry name" value="Pept_M24A_MAP1"/>
</dbReference>
<evidence type="ECO:0000256" key="3">
    <source>
        <dbReference type="ARBA" id="ARBA00022670"/>
    </source>
</evidence>
<dbReference type="AlphaFoldDB" id="A0A1F6DJ92"/>
<dbReference type="GO" id="GO:0046872">
    <property type="term" value="F:metal ion binding"/>
    <property type="evidence" value="ECO:0007669"/>
    <property type="project" value="UniProtKB-UniRule"/>
</dbReference>
<evidence type="ECO:0000256" key="7">
    <source>
        <dbReference type="RuleBase" id="RU003653"/>
    </source>
</evidence>
<dbReference type="NCBIfam" id="TIGR00500">
    <property type="entry name" value="met_pdase_I"/>
    <property type="match status" value="1"/>
</dbReference>
<feature type="binding site" evidence="6">
    <location>
        <position position="112"/>
    </location>
    <ligand>
        <name>a divalent metal cation</name>
        <dbReference type="ChEBI" id="CHEBI:60240"/>
        <label>2</label>
        <note>catalytic</note>
    </ligand>
</feature>
<evidence type="ECO:0000256" key="6">
    <source>
        <dbReference type="HAMAP-Rule" id="MF_01974"/>
    </source>
</evidence>
<dbReference type="GO" id="GO:0070006">
    <property type="term" value="F:metalloaminopeptidase activity"/>
    <property type="evidence" value="ECO:0007669"/>
    <property type="project" value="UniProtKB-UniRule"/>
</dbReference>
<feature type="binding site" evidence="6">
    <location>
        <position position="112"/>
    </location>
    <ligand>
        <name>a divalent metal cation</name>
        <dbReference type="ChEBI" id="CHEBI:60240"/>
        <label>1</label>
    </ligand>
</feature>
<keyword evidence="2 6" id="KW-0031">Aminopeptidase</keyword>
<feature type="binding site" evidence="6">
    <location>
        <position position="241"/>
    </location>
    <ligand>
        <name>a divalent metal cation</name>
        <dbReference type="ChEBI" id="CHEBI:60240"/>
        <label>2</label>
        <note>catalytic</note>
    </ligand>
</feature>
<organism evidence="9 10">
    <name type="scientific">Candidatus Kaiserbacteria bacterium RIFCSPHIGHO2_02_FULL_49_34</name>
    <dbReference type="NCBI Taxonomy" id="1798491"/>
    <lineage>
        <taxon>Bacteria</taxon>
        <taxon>Candidatus Kaiseribacteriota</taxon>
    </lineage>
</organism>
<feature type="binding site" evidence="6">
    <location>
        <position position="101"/>
    </location>
    <ligand>
        <name>a divalent metal cation</name>
        <dbReference type="ChEBI" id="CHEBI:60240"/>
        <label>1</label>
    </ligand>
</feature>
<dbReference type="Proteomes" id="UP000176511">
    <property type="component" value="Unassembled WGS sequence"/>
</dbReference>
<feature type="domain" description="Peptidase M24" evidence="8">
    <location>
        <begin position="11"/>
        <end position="248"/>
    </location>
</feature>
<dbReference type="PANTHER" id="PTHR43330">
    <property type="entry name" value="METHIONINE AMINOPEPTIDASE"/>
    <property type="match status" value="1"/>
</dbReference>
<proteinExistence type="inferred from homology"/>
<feature type="binding site" evidence="6">
    <location>
        <position position="208"/>
    </location>
    <ligand>
        <name>a divalent metal cation</name>
        <dbReference type="ChEBI" id="CHEBI:60240"/>
        <label>2</label>
        <note>catalytic</note>
    </ligand>
</feature>
<evidence type="ECO:0000256" key="5">
    <source>
        <dbReference type="ARBA" id="ARBA00022801"/>
    </source>
</evidence>
<evidence type="ECO:0000313" key="10">
    <source>
        <dbReference type="Proteomes" id="UP000176511"/>
    </source>
</evidence>
<feature type="binding site" evidence="6">
    <location>
        <position position="182"/>
    </location>
    <ligand>
        <name>substrate</name>
    </ligand>
</feature>
<dbReference type="GO" id="GO:0004239">
    <property type="term" value="F:initiator methionyl aminopeptidase activity"/>
    <property type="evidence" value="ECO:0007669"/>
    <property type="project" value="UniProtKB-UniRule"/>
</dbReference>
<dbReference type="PRINTS" id="PR00599">
    <property type="entry name" value="MAPEPTIDASE"/>
</dbReference>
<dbReference type="InterPro" id="IPR000994">
    <property type="entry name" value="Pept_M24"/>
</dbReference>
<reference evidence="9 10" key="1">
    <citation type="journal article" date="2016" name="Nat. Commun.">
        <title>Thousands of microbial genomes shed light on interconnected biogeochemical processes in an aquifer system.</title>
        <authorList>
            <person name="Anantharaman K."/>
            <person name="Brown C.T."/>
            <person name="Hug L.A."/>
            <person name="Sharon I."/>
            <person name="Castelle C.J."/>
            <person name="Probst A.J."/>
            <person name="Thomas B.C."/>
            <person name="Singh A."/>
            <person name="Wilkins M.J."/>
            <person name="Karaoz U."/>
            <person name="Brodie E.L."/>
            <person name="Williams K.H."/>
            <person name="Hubbard S.S."/>
            <person name="Banfield J.F."/>
        </authorList>
    </citation>
    <scope>NUCLEOTIDE SEQUENCE [LARGE SCALE GENOMIC DNA]</scope>
</reference>
<comment type="function">
    <text evidence="1 6">Removes the N-terminal methionine from nascent proteins. The N-terminal methionine is often cleaved when the second residue in the primary sequence is small and uncharged (Met-Ala-, Cys, Gly, Pro, Ser, Thr, or Val). Requires deformylation of the N(alpha)-formylated initiator methionine before it can be hydrolyzed.</text>
</comment>
<dbReference type="PANTHER" id="PTHR43330:SF27">
    <property type="entry name" value="METHIONINE AMINOPEPTIDASE"/>
    <property type="match status" value="1"/>
</dbReference>
<dbReference type="EMBL" id="MFLE01000018">
    <property type="protein sequence ID" value="OGG61390.1"/>
    <property type="molecule type" value="Genomic_DNA"/>
</dbReference>
<dbReference type="SUPFAM" id="SSF55920">
    <property type="entry name" value="Creatinase/aminopeptidase"/>
    <property type="match status" value="1"/>
</dbReference>
<dbReference type="Pfam" id="PF00557">
    <property type="entry name" value="Peptidase_M24"/>
    <property type="match status" value="1"/>
</dbReference>
<feature type="binding site" evidence="6">
    <location>
        <position position="241"/>
    </location>
    <ligand>
        <name>a divalent metal cation</name>
        <dbReference type="ChEBI" id="CHEBI:60240"/>
        <label>1</label>
    </ligand>
</feature>
<accession>A0A1F6DJ92</accession>
<keyword evidence="5 6" id="KW-0378">Hydrolase</keyword>
<dbReference type="Gene3D" id="3.90.230.10">
    <property type="entry name" value="Creatinase/methionine aminopeptidase superfamily"/>
    <property type="match status" value="1"/>
</dbReference>
<evidence type="ECO:0000259" key="8">
    <source>
        <dbReference type="Pfam" id="PF00557"/>
    </source>
</evidence>
<evidence type="ECO:0000256" key="4">
    <source>
        <dbReference type="ARBA" id="ARBA00022723"/>
    </source>
</evidence>
<comment type="catalytic activity">
    <reaction evidence="6 7">
        <text>Release of N-terminal amino acids, preferentially methionine, from peptides and arylamides.</text>
        <dbReference type="EC" id="3.4.11.18"/>
    </reaction>
</comment>
<dbReference type="CDD" id="cd01086">
    <property type="entry name" value="MetAP1"/>
    <property type="match status" value="1"/>
</dbReference>
<dbReference type="EC" id="3.4.11.18" evidence="6 7"/>
<comment type="caution">
    <text evidence="9">The sequence shown here is derived from an EMBL/GenBank/DDBJ whole genome shotgun (WGS) entry which is preliminary data.</text>
</comment>
<dbReference type="InterPro" id="IPR001714">
    <property type="entry name" value="Pept_M24_MAP"/>
</dbReference>
<feature type="binding site" evidence="6">
    <location>
        <position position="175"/>
    </location>
    <ligand>
        <name>a divalent metal cation</name>
        <dbReference type="ChEBI" id="CHEBI:60240"/>
        <label>2</label>
        <note>catalytic</note>
    </ligand>
</feature>
<dbReference type="GO" id="GO:0005829">
    <property type="term" value="C:cytosol"/>
    <property type="evidence" value="ECO:0007669"/>
    <property type="project" value="TreeGrafter"/>
</dbReference>
<dbReference type="STRING" id="1798491.A3C87_00175"/>
<comment type="cofactor">
    <cofactor evidence="6">
        <name>Co(2+)</name>
        <dbReference type="ChEBI" id="CHEBI:48828"/>
    </cofactor>
    <cofactor evidence="6">
        <name>Zn(2+)</name>
        <dbReference type="ChEBI" id="CHEBI:29105"/>
    </cofactor>
    <cofactor evidence="6">
        <name>Mn(2+)</name>
        <dbReference type="ChEBI" id="CHEBI:29035"/>
    </cofactor>
    <cofactor evidence="6">
        <name>Fe(2+)</name>
        <dbReference type="ChEBI" id="CHEBI:29033"/>
    </cofactor>
    <text evidence="6">Binds 2 divalent metal cations per subunit. Has a high-affinity and a low affinity metal-binding site. The true nature of the physiological cofactor is under debate. The enzyme is active with cobalt, zinc, manganese or divalent iron ions. Most likely, methionine aminopeptidases function as mononuclear Fe(2+)-metalloproteases under physiological conditions, and the catalytically relevant metal-binding site has been assigned to the histidine-containing high-affinity site.</text>
</comment>
<dbReference type="GO" id="GO:0006508">
    <property type="term" value="P:proteolysis"/>
    <property type="evidence" value="ECO:0007669"/>
    <property type="project" value="UniProtKB-KW"/>
</dbReference>
<name>A0A1F6DJ92_9BACT</name>
<evidence type="ECO:0000256" key="2">
    <source>
        <dbReference type="ARBA" id="ARBA00022438"/>
    </source>
</evidence>
<sequence length="257" mass="27887">MITKKKPEDIERLRKGGRILARILRETKEYAKPGMSTVALDAYAHSLAQKYGVESVLKGYHPVFAEFPYPASMCISVNDTVQHGVPNEDEILADGDVINLDMSIGYEGMIVDSGITFGLGVITEKEEELLKVTKEALKEGIKAAKPGNRIGDISHAIETYIRKYGLGIVEDLAGHGVGYKVHEEPMIPNLGKKGTGPAIQVGHVYAIEPITTMGAPDVLYDDDGDGYSIFTADGSKSAHFEHTVVITEKGAEILTQE</sequence>
<comment type="similarity">
    <text evidence="6">Belongs to the peptidase M24A family. Methionine aminopeptidase type 1 subfamily.</text>
</comment>
<keyword evidence="4 6" id="KW-0479">Metal-binding</keyword>
<evidence type="ECO:0000313" key="9">
    <source>
        <dbReference type="EMBL" id="OGG61390.1"/>
    </source>
</evidence>
<dbReference type="HAMAP" id="MF_01974">
    <property type="entry name" value="MetAP_1"/>
    <property type="match status" value="1"/>
</dbReference>
<keyword evidence="3 6" id="KW-0645">Protease</keyword>
<feature type="binding site" evidence="6">
    <location>
        <position position="83"/>
    </location>
    <ligand>
        <name>substrate</name>
    </ligand>
</feature>
<evidence type="ECO:0000256" key="1">
    <source>
        <dbReference type="ARBA" id="ARBA00002521"/>
    </source>
</evidence>